<evidence type="ECO:0000256" key="5">
    <source>
        <dbReference type="ARBA" id="ARBA00022537"/>
    </source>
</evidence>
<dbReference type="SMART" id="SM00248">
    <property type="entry name" value="ANK"/>
    <property type="match status" value="2"/>
</dbReference>
<dbReference type="PROSITE" id="PS50297">
    <property type="entry name" value="ANK_REP_REGION"/>
    <property type="match status" value="1"/>
</dbReference>
<dbReference type="GO" id="GO:0044218">
    <property type="term" value="C:other organism cell membrane"/>
    <property type="evidence" value="ECO:0007669"/>
    <property type="project" value="UniProtKB-KW"/>
</dbReference>
<accession>A0AAV2C1U4</accession>
<keyword evidence="4" id="KW-0964">Secreted</keyword>
<dbReference type="PANTHER" id="PTHR24124">
    <property type="entry name" value="ANKYRIN REPEAT FAMILY A"/>
    <property type="match status" value="1"/>
</dbReference>
<keyword evidence="15" id="KW-1185">Reference proteome</keyword>
<dbReference type="SUPFAM" id="SSF48403">
    <property type="entry name" value="Ankyrin repeat"/>
    <property type="match status" value="1"/>
</dbReference>
<dbReference type="PANTHER" id="PTHR24124:SF14">
    <property type="entry name" value="CHROMOSOME UNDETERMINED SCAFFOLD_25, WHOLE GENOME SHOTGUN SEQUENCE"/>
    <property type="match status" value="1"/>
</dbReference>
<dbReference type="Proteomes" id="UP001497382">
    <property type="component" value="Unassembled WGS sequence"/>
</dbReference>
<dbReference type="PROSITE" id="PS50088">
    <property type="entry name" value="ANK_REPEAT"/>
    <property type="match status" value="1"/>
</dbReference>
<keyword evidence="6" id="KW-0800">Toxin</keyword>
<evidence type="ECO:0000256" key="10">
    <source>
        <dbReference type="ARBA" id="ARBA00023043"/>
    </source>
</evidence>
<keyword evidence="3" id="KW-0268">Exocytosis</keyword>
<gene>
    <name evidence="13" type="ORF">LARSCL_LOCUS22541</name>
    <name evidence="14" type="ORF">LARSCL_LOCUS22745</name>
</gene>
<dbReference type="GO" id="GO:0006887">
    <property type="term" value="P:exocytosis"/>
    <property type="evidence" value="ECO:0007669"/>
    <property type="project" value="UniProtKB-KW"/>
</dbReference>
<organism evidence="14 15">
    <name type="scientific">Larinioides sclopetarius</name>
    <dbReference type="NCBI Taxonomy" id="280406"/>
    <lineage>
        <taxon>Eukaryota</taxon>
        <taxon>Metazoa</taxon>
        <taxon>Ecdysozoa</taxon>
        <taxon>Arthropoda</taxon>
        <taxon>Chelicerata</taxon>
        <taxon>Arachnida</taxon>
        <taxon>Araneae</taxon>
        <taxon>Araneomorphae</taxon>
        <taxon>Entelegynae</taxon>
        <taxon>Araneoidea</taxon>
        <taxon>Araneidae</taxon>
        <taxon>Larinioides</taxon>
    </lineage>
</organism>
<dbReference type="Pfam" id="PF12796">
    <property type="entry name" value="Ank_2"/>
    <property type="match status" value="1"/>
</dbReference>
<keyword evidence="5" id="KW-1052">Target cell membrane</keyword>
<evidence type="ECO:0000256" key="12">
    <source>
        <dbReference type="PROSITE-ProRule" id="PRU00023"/>
    </source>
</evidence>
<keyword evidence="7" id="KW-0528">Neurotoxin</keyword>
<dbReference type="EMBL" id="CAXIEN010000701">
    <property type="protein sequence ID" value="CAL1301449.1"/>
    <property type="molecule type" value="Genomic_DNA"/>
</dbReference>
<dbReference type="InterPro" id="IPR002110">
    <property type="entry name" value="Ankyrin_rpt"/>
</dbReference>
<dbReference type="GO" id="GO:0044231">
    <property type="term" value="C:host cell presynaptic membrane"/>
    <property type="evidence" value="ECO:0007669"/>
    <property type="project" value="UniProtKB-KW"/>
</dbReference>
<name>A0AAV2C1U4_9ARAC</name>
<evidence type="ECO:0000256" key="9">
    <source>
        <dbReference type="ARBA" id="ARBA00023028"/>
    </source>
</evidence>
<dbReference type="GO" id="GO:0005634">
    <property type="term" value="C:nucleus"/>
    <property type="evidence" value="ECO:0007669"/>
    <property type="project" value="TreeGrafter"/>
</dbReference>
<proteinExistence type="predicted"/>
<evidence type="ECO:0000256" key="7">
    <source>
        <dbReference type="ARBA" id="ARBA00022699"/>
    </source>
</evidence>
<dbReference type="Gene3D" id="1.25.40.20">
    <property type="entry name" value="Ankyrin repeat-containing domain"/>
    <property type="match status" value="1"/>
</dbReference>
<keyword evidence="10 12" id="KW-0040">ANK repeat</keyword>
<keyword evidence="11" id="KW-1053">Target membrane</keyword>
<evidence type="ECO:0000256" key="3">
    <source>
        <dbReference type="ARBA" id="ARBA00022483"/>
    </source>
</evidence>
<keyword evidence="11" id="KW-0472">Membrane</keyword>
<dbReference type="EMBL" id="CAXIEN010000898">
    <property type="protein sequence ID" value="CAL1301860.1"/>
    <property type="molecule type" value="Genomic_DNA"/>
</dbReference>
<feature type="repeat" description="ANK" evidence="12">
    <location>
        <begin position="63"/>
        <end position="95"/>
    </location>
</feature>
<comment type="subcellular location">
    <subcellularLocation>
        <location evidence="2">Secreted</location>
    </subcellularLocation>
    <subcellularLocation>
        <location evidence="1">Target cell membrane</location>
    </subcellularLocation>
</comment>
<protein>
    <recommendedName>
        <fullName evidence="16">Ankyrin repeat protein</fullName>
    </recommendedName>
</protein>
<evidence type="ECO:0000256" key="8">
    <source>
        <dbReference type="ARBA" id="ARBA00022737"/>
    </source>
</evidence>
<dbReference type="GO" id="GO:0090729">
    <property type="term" value="F:toxin activity"/>
    <property type="evidence" value="ECO:0007669"/>
    <property type="project" value="UniProtKB-KW"/>
</dbReference>
<evidence type="ECO:0000256" key="1">
    <source>
        <dbReference type="ARBA" id="ARBA00004175"/>
    </source>
</evidence>
<evidence type="ECO:0000313" key="15">
    <source>
        <dbReference type="Proteomes" id="UP001497382"/>
    </source>
</evidence>
<evidence type="ECO:0000256" key="11">
    <source>
        <dbReference type="ARBA" id="ARBA00023298"/>
    </source>
</evidence>
<keyword evidence="9" id="KW-0638">Presynaptic neurotoxin</keyword>
<dbReference type="InterPro" id="IPR036770">
    <property type="entry name" value="Ankyrin_rpt-contain_sf"/>
</dbReference>
<evidence type="ECO:0000313" key="13">
    <source>
        <dbReference type="EMBL" id="CAL1301449.1"/>
    </source>
</evidence>
<comment type="caution">
    <text evidence="14">The sequence shown here is derived from an EMBL/GenBank/DDBJ whole genome shotgun (WGS) entry which is preliminary data.</text>
</comment>
<sequence length="143" mass="16445">MATYLNLDVINIFDDDISPADPNVLYGYELTVLQKCVLSPEFDPELMRRLINNRNNLKARNYSGKTAFHLAVINRAKDKVEFLIQNGSDVQAKDNFGKNALHFIALAELNYYFENINSSEEGKFLKPGQCSNLMTRIQFLRDY</sequence>
<dbReference type="GO" id="GO:0010468">
    <property type="term" value="P:regulation of gene expression"/>
    <property type="evidence" value="ECO:0007669"/>
    <property type="project" value="TreeGrafter"/>
</dbReference>
<dbReference type="GO" id="GO:0005576">
    <property type="term" value="C:extracellular region"/>
    <property type="evidence" value="ECO:0007669"/>
    <property type="project" value="UniProtKB-SubCell"/>
</dbReference>
<evidence type="ECO:0000256" key="6">
    <source>
        <dbReference type="ARBA" id="ARBA00022656"/>
    </source>
</evidence>
<reference evidence="14 15" key="1">
    <citation type="submission" date="2024-04" db="EMBL/GenBank/DDBJ databases">
        <authorList>
            <person name="Rising A."/>
            <person name="Reimegard J."/>
            <person name="Sonavane S."/>
            <person name="Akerstrom W."/>
            <person name="Nylinder S."/>
            <person name="Hedman E."/>
            <person name="Kallberg Y."/>
        </authorList>
    </citation>
    <scope>NUCLEOTIDE SEQUENCE [LARGE SCALE GENOMIC DNA]</scope>
</reference>
<keyword evidence="8" id="KW-0677">Repeat</keyword>
<evidence type="ECO:0000256" key="2">
    <source>
        <dbReference type="ARBA" id="ARBA00004613"/>
    </source>
</evidence>
<evidence type="ECO:0000256" key="4">
    <source>
        <dbReference type="ARBA" id="ARBA00022525"/>
    </source>
</evidence>
<dbReference type="AlphaFoldDB" id="A0AAV2C1U4"/>
<evidence type="ECO:0008006" key="16">
    <source>
        <dbReference type="Google" id="ProtNLM"/>
    </source>
</evidence>
<evidence type="ECO:0000313" key="14">
    <source>
        <dbReference type="EMBL" id="CAL1301860.1"/>
    </source>
</evidence>